<evidence type="ECO:0000313" key="9">
    <source>
        <dbReference type="EMBL" id="VDD92800.1"/>
    </source>
</evidence>
<dbReference type="EMBL" id="UXUI01008974">
    <property type="protein sequence ID" value="VDD92800.1"/>
    <property type="molecule type" value="Genomic_DNA"/>
</dbReference>
<evidence type="ECO:0000313" key="11">
    <source>
        <dbReference type="WBParaSite" id="EVEC_0000806701-mRNA-1"/>
    </source>
</evidence>
<evidence type="ECO:0000256" key="4">
    <source>
        <dbReference type="ARBA" id="ARBA00023027"/>
    </source>
</evidence>
<dbReference type="InterPro" id="IPR052259">
    <property type="entry name" value="Nucleoredoxin-like"/>
</dbReference>
<feature type="domain" description="Thioredoxin" evidence="8">
    <location>
        <begin position="22"/>
        <end position="169"/>
    </location>
</feature>
<evidence type="ECO:0000259" key="8">
    <source>
        <dbReference type="PROSITE" id="PS51352"/>
    </source>
</evidence>
<dbReference type="PANTHER" id="PTHR13871">
    <property type="entry name" value="THIOREDOXIN"/>
    <property type="match status" value="1"/>
</dbReference>
<dbReference type="GO" id="GO:0047134">
    <property type="term" value="F:protein-disulfide reductase [NAD(P)H] activity"/>
    <property type="evidence" value="ECO:0007669"/>
    <property type="project" value="UniProtKB-EC"/>
</dbReference>
<evidence type="ECO:0000256" key="5">
    <source>
        <dbReference type="ARBA" id="ARBA00025782"/>
    </source>
</evidence>
<dbReference type="SUPFAM" id="SSF52833">
    <property type="entry name" value="Thioredoxin-like"/>
    <property type="match status" value="1"/>
</dbReference>
<dbReference type="InterPro" id="IPR013766">
    <property type="entry name" value="Thioredoxin_domain"/>
</dbReference>
<keyword evidence="2" id="KW-0677">Repeat</keyword>
<dbReference type="Pfam" id="PF13905">
    <property type="entry name" value="Thioredoxin_8"/>
    <property type="match status" value="1"/>
</dbReference>
<dbReference type="WBParaSite" id="EVEC_0000806701-mRNA-1">
    <property type="protein sequence ID" value="EVEC_0000806701-mRNA-1"/>
    <property type="gene ID" value="EVEC_0000806701"/>
</dbReference>
<keyword evidence="4" id="KW-0520">NAD</keyword>
<keyword evidence="10" id="KW-1185">Reference proteome</keyword>
<dbReference type="InterPro" id="IPR012336">
    <property type="entry name" value="Thioredoxin-like_fold"/>
</dbReference>
<dbReference type="Gene3D" id="3.40.30.10">
    <property type="entry name" value="Glutaredoxin"/>
    <property type="match status" value="1"/>
</dbReference>
<dbReference type="STRING" id="51028.A0A0N4VBZ3"/>
<comment type="similarity">
    <text evidence="5">Belongs to the nucleoredoxin family.</text>
</comment>
<evidence type="ECO:0000256" key="3">
    <source>
        <dbReference type="ARBA" id="ARBA00023002"/>
    </source>
</evidence>
<keyword evidence="3" id="KW-0560">Oxidoreductase</keyword>
<evidence type="ECO:0000256" key="7">
    <source>
        <dbReference type="ARBA" id="ARBA00047804"/>
    </source>
</evidence>
<evidence type="ECO:0000256" key="2">
    <source>
        <dbReference type="ARBA" id="ARBA00022737"/>
    </source>
</evidence>
<dbReference type="OrthoDB" id="189920at2759"/>
<dbReference type="PANTHER" id="PTHR13871:SF18">
    <property type="entry name" value="THIOREDOXIN DOMAIN-CONTAINING PROTEIN"/>
    <property type="match status" value="1"/>
</dbReference>
<reference evidence="9 10" key="2">
    <citation type="submission" date="2018-10" db="EMBL/GenBank/DDBJ databases">
        <authorList>
            <consortium name="Pathogen Informatics"/>
        </authorList>
    </citation>
    <scope>NUCLEOTIDE SEQUENCE [LARGE SCALE GENOMIC DNA]</scope>
</reference>
<comment type="catalytic activity">
    <reaction evidence="7">
        <text>[protein]-dithiol + NADP(+) = [protein]-disulfide + NADPH + H(+)</text>
        <dbReference type="Rhea" id="RHEA:18753"/>
        <dbReference type="Rhea" id="RHEA-COMP:10593"/>
        <dbReference type="Rhea" id="RHEA-COMP:10594"/>
        <dbReference type="ChEBI" id="CHEBI:15378"/>
        <dbReference type="ChEBI" id="CHEBI:29950"/>
        <dbReference type="ChEBI" id="CHEBI:50058"/>
        <dbReference type="ChEBI" id="CHEBI:57783"/>
        <dbReference type="ChEBI" id="CHEBI:58349"/>
        <dbReference type="EC" id="1.8.1.8"/>
    </reaction>
</comment>
<organism evidence="11">
    <name type="scientific">Enterobius vermicularis</name>
    <name type="common">Human pinworm</name>
    <dbReference type="NCBI Taxonomy" id="51028"/>
    <lineage>
        <taxon>Eukaryota</taxon>
        <taxon>Metazoa</taxon>
        <taxon>Ecdysozoa</taxon>
        <taxon>Nematoda</taxon>
        <taxon>Chromadorea</taxon>
        <taxon>Rhabditida</taxon>
        <taxon>Spirurina</taxon>
        <taxon>Oxyuridomorpha</taxon>
        <taxon>Oxyuroidea</taxon>
        <taxon>Oxyuridae</taxon>
        <taxon>Enterobius</taxon>
    </lineage>
</organism>
<dbReference type="PROSITE" id="PS51352">
    <property type="entry name" value="THIOREDOXIN_2"/>
    <property type="match status" value="1"/>
</dbReference>
<dbReference type="InterPro" id="IPR036249">
    <property type="entry name" value="Thioredoxin-like_sf"/>
</dbReference>
<dbReference type="AlphaFoldDB" id="A0A0N4VBZ3"/>
<dbReference type="EC" id="1.8.1.8" evidence="1"/>
<name>A0A0N4VBZ3_ENTVE</name>
<gene>
    <name evidence="9" type="ORF">EVEC_LOCUS7551</name>
</gene>
<evidence type="ECO:0000256" key="6">
    <source>
        <dbReference type="ARBA" id="ARBA00047388"/>
    </source>
</evidence>
<reference evidence="11" key="1">
    <citation type="submission" date="2017-02" db="UniProtKB">
        <authorList>
            <consortium name="WormBaseParasite"/>
        </authorList>
    </citation>
    <scope>IDENTIFICATION</scope>
</reference>
<sequence>MALRLLTGNSRTLLYQSCRAYAAGSDFLKEVNLRNKSGEVFASAFEGKAVLLYFSAGWCGQCRLFTPKLKKWFEEAGKPNGVELIWISRDRSAEDLAAYHKKALPEISYIPFGDPSVRKFLQKYQIKTIPSLFLVNNEGEIVDRNVKTRIETEGKENPKKLAKDLRDAA</sequence>
<protein>
    <recommendedName>
        <fullName evidence="1">protein-disulfide reductase</fullName>
        <ecNumber evidence="1">1.8.1.8</ecNumber>
    </recommendedName>
</protein>
<dbReference type="Proteomes" id="UP000274131">
    <property type="component" value="Unassembled WGS sequence"/>
</dbReference>
<proteinExistence type="inferred from homology"/>
<evidence type="ECO:0000313" key="10">
    <source>
        <dbReference type="Proteomes" id="UP000274131"/>
    </source>
</evidence>
<evidence type="ECO:0000256" key="1">
    <source>
        <dbReference type="ARBA" id="ARBA00012612"/>
    </source>
</evidence>
<comment type="catalytic activity">
    <reaction evidence="6">
        <text>[protein]-dithiol + NAD(+) = [protein]-disulfide + NADH + H(+)</text>
        <dbReference type="Rhea" id="RHEA:18749"/>
        <dbReference type="Rhea" id="RHEA-COMP:10593"/>
        <dbReference type="Rhea" id="RHEA-COMP:10594"/>
        <dbReference type="ChEBI" id="CHEBI:15378"/>
        <dbReference type="ChEBI" id="CHEBI:29950"/>
        <dbReference type="ChEBI" id="CHEBI:50058"/>
        <dbReference type="ChEBI" id="CHEBI:57540"/>
        <dbReference type="ChEBI" id="CHEBI:57945"/>
        <dbReference type="EC" id="1.8.1.8"/>
    </reaction>
</comment>
<accession>A0A0N4VBZ3</accession>